<comment type="caution">
    <text evidence="7">The sequence shown here is derived from an EMBL/GenBank/DDBJ whole genome shotgun (WGS) entry which is preliminary data.</text>
</comment>
<feature type="domain" description="HMG box" evidence="6">
    <location>
        <begin position="21"/>
        <end position="89"/>
    </location>
</feature>
<name>A0A9W8A5C1_9FUNG</name>
<dbReference type="GO" id="GO:0003677">
    <property type="term" value="F:DNA binding"/>
    <property type="evidence" value="ECO:0007669"/>
    <property type="project" value="UniProtKB-UniRule"/>
</dbReference>
<dbReference type="PROSITE" id="PS50118">
    <property type="entry name" value="HMG_BOX_2"/>
    <property type="match status" value="1"/>
</dbReference>
<feature type="DNA-binding region" description="HMG box" evidence="4">
    <location>
        <begin position="21"/>
        <end position="89"/>
    </location>
</feature>
<dbReference type="CDD" id="cd01390">
    <property type="entry name" value="HMG-box_NHP6-like"/>
    <property type="match status" value="1"/>
</dbReference>
<keyword evidence="2 4" id="KW-0539">Nucleus</keyword>
<evidence type="ECO:0000313" key="8">
    <source>
        <dbReference type="Proteomes" id="UP001150538"/>
    </source>
</evidence>
<evidence type="ECO:0000256" key="5">
    <source>
        <dbReference type="SAM" id="MobiDB-lite"/>
    </source>
</evidence>
<dbReference type="PANTHER" id="PTHR48112:SF22">
    <property type="entry name" value="MITOCHONDRIAL TRANSCRIPTION FACTOR A, ISOFORM B"/>
    <property type="match status" value="1"/>
</dbReference>
<feature type="region of interest" description="Disordered" evidence="5">
    <location>
        <begin position="1"/>
        <end position="23"/>
    </location>
</feature>
<dbReference type="InterPro" id="IPR009071">
    <property type="entry name" value="HMG_box_dom"/>
</dbReference>
<dbReference type="PANTHER" id="PTHR48112">
    <property type="entry name" value="HIGH MOBILITY GROUP PROTEIN DSP1"/>
    <property type="match status" value="1"/>
</dbReference>
<protein>
    <submittedName>
        <fullName evidence="7">Non-histone chromosomal protein 6</fullName>
    </submittedName>
</protein>
<evidence type="ECO:0000256" key="1">
    <source>
        <dbReference type="ARBA" id="ARBA00023125"/>
    </source>
</evidence>
<keyword evidence="8" id="KW-1185">Reference proteome</keyword>
<dbReference type="Gene3D" id="1.10.30.10">
    <property type="entry name" value="High mobility group box domain"/>
    <property type="match status" value="1"/>
</dbReference>
<dbReference type="Pfam" id="PF00505">
    <property type="entry name" value="HMG_box"/>
    <property type="match status" value="1"/>
</dbReference>
<sequence>MPKAASGEKKSRRAAKDKNAPKRPLSAYMFFSKDYRERVKTENADATFGQIGKILGEMWRSMGDDQKAPYDKKAKEDKARYEREKNALKA</sequence>
<dbReference type="InterPro" id="IPR050342">
    <property type="entry name" value="HMGB"/>
</dbReference>
<evidence type="ECO:0000256" key="3">
    <source>
        <dbReference type="ARBA" id="ARBA00043963"/>
    </source>
</evidence>
<proteinExistence type="inferred from homology"/>
<dbReference type="SUPFAM" id="SSF47095">
    <property type="entry name" value="HMG-box"/>
    <property type="match status" value="1"/>
</dbReference>
<dbReference type="GO" id="GO:0005634">
    <property type="term" value="C:nucleus"/>
    <property type="evidence" value="ECO:0007669"/>
    <property type="project" value="UniProtKB-UniRule"/>
</dbReference>
<dbReference type="OrthoDB" id="1919336at2759"/>
<dbReference type="EMBL" id="JANBPU010000005">
    <property type="protein sequence ID" value="KAJ1921411.1"/>
    <property type="molecule type" value="Genomic_DNA"/>
</dbReference>
<dbReference type="FunFam" id="1.10.30.10:FF:000016">
    <property type="entry name" value="FACT complex subunit SSRP1"/>
    <property type="match status" value="1"/>
</dbReference>
<evidence type="ECO:0000256" key="2">
    <source>
        <dbReference type="ARBA" id="ARBA00023242"/>
    </source>
</evidence>
<dbReference type="PRINTS" id="PR00886">
    <property type="entry name" value="HIGHMOBLTY12"/>
</dbReference>
<feature type="region of interest" description="Disordered" evidence="5">
    <location>
        <begin position="63"/>
        <end position="90"/>
    </location>
</feature>
<keyword evidence="1 4" id="KW-0238">DNA-binding</keyword>
<comment type="similarity">
    <text evidence="3">Belongs to the NHP6 family.</text>
</comment>
<evidence type="ECO:0000259" key="6">
    <source>
        <dbReference type="PROSITE" id="PS50118"/>
    </source>
</evidence>
<evidence type="ECO:0000256" key="4">
    <source>
        <dbReference type="PROSITE-ProRule" id="PRU00267"/>
    </source>
</evidence>
<dbReference type="InterPro" id="IPR036910">
    <property type="entry name" value="HMG_box_dom_sf"/>
</dbReference>
<dbReference type="SMART" id="SM00398">
    <property type="entry name" value="HMG"/>
    <property type="match status" value="1"/>
</dbReference>
<evidence type="ECO:0000313" key="7">
    <source>
        <dbReference type="EMBL" id="KAJ1921411.1"/>
    </source>
</evidence>
<accession>A0A9W8A5C1</accession>
<gene>
    <name evidence="7" type="primary">NHP6</name>
    <name evidence="7" type="ORF">H4219_000728</name>
</gene>
<dbReference type="Proteomes" id="UP001150538">
    <property type="component" value="Unassembled WGS sequence"/>
</dbReference>
<feature type="compositionally biased region" description="Basic and acidic residues" evidence="5">
    <location>
        <begin position="1"/>
        <end position="20"/>
    </location>
</feature>
<reference evidence="7" key="1">
    <citation type="submission" date="2022-07" db="EMBL/GenBank/DDBJ databases">
        <title>Phylogenomic reconstructions and comparative analyses of Kickxellomycotina fungi.</title>
        <authorList>
            <person name="Reynolds N.K."/>
            <person name="Stajich J.E."/>
            <person name="Barry K."/>
            <person name="Grigoriev I.V."/>
            <person name="Crous P."/>
            <person name="Smith M.E."/>
        </authorList>
    </citation>
    <scope>NUCLEOTIDE SEQUENCE</scope>
    <source>
        <strain evidence="7">NBRC 100468</strain>
    </source>
</reference>
<organism evidence="7 8">
    <name type="scientific">Mycoemilia scoparia</name>
    <dbReference type="NCBI Taxonomy" id="417184"/>
    <lineage>
        <taxon>Eukaryota</taxon>
        <taxon>Fungi</taxon>
        <taxon>Fungi incertae sedis</taxon>
        <taxon>Zoopagomycota</taxon>
        <taxon>Kickxellomycotina</taxon>
        <taxon>Kickxellomycetes</taxon>
        <taxon>Kickxellales</taxon>
        <taxon>Kickxellaceae</taxon>
        <taxon>Mycoemilia</taxon>
    </lineage>
</organism>
<dbReference type="AlphaFoldDB" id="A0A9W8A5C1"/>